<organism evidence="1 2">
    <name type="scientific">Hydrocarboniphaga daqingensis</name>
    <dbReference type="NCBI Taxonomy" id="490188"/>
    <lineage>
        <taxon>Bacteria</taxon>
        <taxon>Pseudomonadati</taxon>
        <taxon>Pseudomonadota</taxon>
        <taxon>Gammaproteobacteria</taxon>
        <taxon>Nevskiales</taxon>
        <taxon>Nevskiaceae</taxon>
        <taxon>Hydrocarboniphaga</taxon>
    </lineage>
</organism>
<sequence>MSADAGPLPDAITAPLTRYLDELEERSALNAACEAARQQRFDLATLFDWLQAFDADAERKQRAQVALRAALGLPLIPGPPCRATGR</sequence>
<keyword evidence="2" id="KW-1185">Reference proteome</keyword>
<dbReference type="RefSeq" id="WP_072896753.1">
    <property type="nucleotide sequence ID" value="NZ_FQWZ01000004.1"/>
</dbReference>
<proteinExistence type="predicted"/>
<evidence type="ECO:0000313" key="2">
    <source>
        <dbReference type="Proteomes" id="UP000199758"/>
    </source>
</evidence>
<dbReference type="EMBL" id="FQWZ01000004">
    <property type="protein sequence ID" value="SHG91965.1"/>
    <property type="molecule type" value="Genomic_DNA"/>
</dbReference>
<gene>
    <name evidence="1" type="ORF">SAMN04488068_1821</name>
</gene>
<accession>A0A1M5NR91</accession>
<reference evidence="1 2" key="1">
    <citation type="submission" date="2016-11" db="EMBL/GenBank/DDBJ databases">
        <authorList>
            <person name="Jaros S."/>
            <person name="Januszkiewicz K."/>
            <person name="Wedrychowicz H."/>
        </authorList>
    </citation>
    <scope>NUCLEOTIDE SEQUENCE [LARGE SCALE GENOMIC DNA]</scope>
    <source>
        <strain evidence="1 2">CGMCC 1.7049</strain>
    </source>
</reference>
<name>A0A1M5NR91_9GAMM</name>
<dbReference type="Proteomes" id="UP000199758">
    <property type="component" value="Unassembled WGS sequence"/>
</dbReference>
<dbReference type="STRING" id="490188.SAMN04488068_1821"/>
<dbReference type="AlphaFoldDB" id="A0A1M5NR91"/>
<evidence type="ECO:0000313" key="1">
    <source>
        <dbReference type="EMBL" id="SHG91965.1"/>
    </source>
</evidence>
<protein>
    <submittedName>
        <fullName evidence="1">Uncharacterized protein</fullName>
    </submittedName>
</protein>